<dbReference type="EMBL" id="AZAC01000038">
    <property type="protein sequence ID" value="KIX11887.1"/>
    <property type="molecule type" value="Genomic_DNA"/>
</dbReference>
<dbReference type="Pfam" id="PF01980">
    <property type="entry name" value="TrmO_N"/>
    <property type="match status" value="1"/>
</dbReference>
<dbReference type="PROSITE" id="PS51668">
    <property type="entry name" value="TSAA_2"/>
    <property type="match status" value="1"/>
</dbReference>
<dbReference type="STRING" id="1429043.X474_21920"/>
<proteinExistence type="inferred from homology"/>
<dbReference type="InterPro" id="IPR040372">
    <property type="entry name" value="YaeB-like"/>
</dbReference>
<dbReference type="InParanoid" id="A0A0D2GAH8"/>
<evidence type="ECO:0000256" key="2">
    <source>
        <dbReference type="ARBA" id="ARBA00033753"/>
    </source>
</evidence>
<keyword evidence="5" id="KW-1185">Reference proteome</keyword>
<dbReference type="GO" id="GO:0008168">
    <property type="term" value="F:methyltransferase activity"/>
    <property type="evidence" value="ECO:0007669"/>
    <property type="project" value="UniProtKB-KW"/>
</dbReference>
<dbReference type="PANTHER" id="PTHR12818:SF0">
    <property type="entry name" value="TRNA (ADENINE(37)-N6)-METHYLTRANSFERASE"/>
    <property type="match status" value="1"/>
</dbReference>
<name>A0A0D2GAH8_9BACT</name>
<dbReference type="CDD" id="cd09281">
    <property type="entry name" value="UPF0066"/>
    <property type="match status" value="1"/>
</dbReference>
<evidence type="ECO:0000256" key="1">
    <source>
        <dbReference type="ARBA" id="ARBA00022691"/>
    </source>
</evidence>
<gene>
    <name evidence="4" type="ORF">X474_21920</name>
</gene>
<protein>
    <submittedName>
        <fullName evidence="4">Methyltransferase</fullName>
    </submittedName>
</protein>
<dbReference type="PATRIC" id="fig|1429043.3.peg.4649"/>
<dbReference type="PANTHER" id="PTHR12818">
    <property type="entry name" value="TRNA (ADENINE(37)-N6)-METHYLTRANSFERASE"/>
    <property type="match status" value="1"/>
</dbReference>
<accession>A0A0D2GAH8</accession>
<dbReference type="InterPro" id="IPR036413">
    <property type="entry name" value="YaeB-like_sf"/>
</dbReference>
<evidence type="ECO:0000259" key="3">
    <source>
        <dbReference type="PROSITE" id="PS51668"/>
    </source>
</evidence>
<organism evidence="4 5">
    <name type="scientific">Dethiosulfatarculus sandiegensis</name>
    <dbReference type="NCBI Taxonomy" id="1429043"/>
    <lineage>
        <taxon>Bacteria</taxon>
        <taxon>Pseudomonadati</taxon>
        <taxon>Thermodesulfobacteriota</taxon>
        <taxon>Desulfarculia</taxon>
        <taxon>Desulfarculales</taxon>
        <taxon>Desulfarculaceae</taxon>
        <taxon>Dethiosulfatarculus</taxon>
    </lineage>
</organism>
<dbReference type="RefSeq" id="WP_044351403.1">
    <property type="nucleotide sequence ID" value="NZ_AZAC01000038.1"/>
</dbReference>
<keyword evidence="4" id="KW-0808">Transferase</keyword>
<dbReference type="NCBIfam" id="TIGR00104">
    <property type="entry name" value="tRNA_TsaA"/>
    <property type="match status" value="1"/>
</dbReference>
<evidence type="ECO:0000313" key="4">
    <source>
        <dbReference type="EMBL" id="KIX11887.1"/>
    </source>
</evidence>
<dbReference type="SUPFAM" id="SSF118196">
    <property type="entry name" value="YaeB-like"/>
    <property type="match status" value="1"/>
</dbReference>
<dbReference type="InterPro" id="IPR036414">
    <property type="entry name" value="YaeB_N_sf"/>
</dbReference>
<dbReference type="GO" id="GO:0032259">
    <property type="term" value="P:methylation"/>
    <property type="evidence" value="ECO:0007669"/>
    <property type="project" value="UniProtKB-KW"/>
</dbReference>
<keyword evidence="4" id="KW-0489">Methyltransferase</keyword>
<dbReference type="InterPro" id="IPR023370">
    <property type="entry name" value="TrmO-like_N"/>
</dbReference>
<comment type="caution">
    <text evidence="4">The sequence shown here is derived from an EMBL/GenBank/DDBJ whole genome shotgun (WGS) entry which is preliminary data.</text>
</comment>
<comment type="similarity">
    <text evidence="2">Belongs to the tRNA methyltransferase O family.</text>
</comment>
<dbReference type="OrthoDB" id="9804309at2"/>
<sequence>MNMQTVELKPIGILRTGLKTRKDAPFQGAEYDHEGWVELDPEYAKGLMGLEPGRDLWLLCYLNQHRTPTMTLHPRGDAARPLTGIFNTRTPNRPCPISLTLTRLLEVKQNRLLVSGVDLLDNTPVLDIKPYLKGVDSPLK</sequence>
<dbReference type="Gene3D" id="2.40.30.70">
    <property type="entry name" value="YaeB-like"/>
    <property type="match status" value="1"/>
</dbReference>
<feature type="domain" description="TsaA-like" evidence="3">
    <location>
        <begin position="8"/>
        <end position="140"/>
    </location>
</feature>
<dbReference type="Proteomes" id="UP000032233">
    <property type="component" value="Unassembled WGS sequence"/>
</dbReference>
<reference evidence="4 5" key="1">
    <citation type="submission" date="2013-11" db="EMBL/GenBank/DDBJ databases">
        <title>Metagenomic analysis of a methanogenic consortium involved in long chain n-alkane degradation.</title>
        <authorList>
            <person name="Davidova I.A."/>
            <person name="Callaghan A.V."/>
            <person name="Wawrik B."/>
            <person name="Pruitt S."/>
            <person name="Marks C."/>
            <person name="Duncan K.E."/>
            <person name="Suflita J.M."/>
        </authorList>
    </citation>
    <scope>NUCLEOTIDE SEQUENCE [LARGE SCALE GENOMIC DNA]</scope>
    <source>
        <strain evidence="4 5">SPR</strain>
    </source>
</reference>
<keyword evidence="1" id="KW-0949">S-adenosyl-L-methionine</keyword>
<evidence type="ECO:0000313" key="5">
    <source>
        <dbReference type="Proteomes" id="UP000032233"/>
    </source>
</evidence>
<dbReference type="AlphaFoldDB" id="A0A0D2GAH8"/>